<gene>
    <name evidence="3" type="primary">LOC113050276</name>
</gene>
<name>A0A6P6KAF5_CARAU</name>
<keyword evidence="2" id="KW-1185">Reference proteome</keyword>
<sequence length="313" mass="36422">MKMKRTQEIRENMINAEEEKLWDKAEHFEEIKADRKLPEEYYHGLEDLPWNLNSLEQLLYISLPTWIQRALLCNLAENFGIWTCHNNTLPFRLISYTLLPFTLPATSVISFIYRFLCWVKKIPQLALNAGREFKQEVITHLQLVFAHLRRLMLNRFLLLQILPLVSIFSWILAPWSCLPSLPFTFLPCFSFPLLSRALRFLPRRLSTSTSKKQPECRSQTQPLSSRRRSLLCFQLSGSSSFCKKTDSILTDAEAQSSAFLLQLNVELEMDSHPEPLQLQKDALDCEGSLLLNTEVDENLSSPFISYMDVEEED</sequence>
<dbReference type="Proteomes" id="UP000515129">
    <property type="component" value="Chromosome 31"/>
</dbReference>
<dbReference type="RefSeq" id="XP_026068871.1">
    <property type="nucleotide sequence ID" value="XM_026213086.1"/>
</dbReference>
<dbReference type="KEGG" id="caua:113050276"/>
<dbReference type="OrthoDB" id="8960301at2759"/>
<keyword evidence="1" id="KW-0472">Membrane</keyword>
<evidence type="ECO:0000313" key="3">
    <source>
        <dbReference type="RefSeq" id="XP_026068871.1"/>
    </source>
</evidence>
<organism evidence="2 3">
    <name type="scientific">Carassius auratus</name>
    <name type="common">Goldfish</name>
    <dbReference type="NCBI Taxonomy" id="7957"/>
    <lineage>
        <taxon>Eukaryota</taxon>
        <taxon>Metazoa</taxon>
        <taxon>Chordata</taxon>
        <taxon>Craniata</taxon>
        <taxon>Vertebrata</taxon>
        <taxon>Euteleostomi</taxon>
        <taxon>Actinopterygii</taxon>
        <taxon>Neopterygii</taxon>
        <taxon>Teleostei</taxon>
        <taxon>Ostariophysi</taxon>
        <taxon>Cypriniformes</taxon>
        <taxon>Cyprinidae</taxon>
        <taxon>Cyprininae</taxon>
        <taxon>Carassius</taxon>
    </lineage>
</organism>
<accession>A0A6P6KAF5</accession>
<feature type="transmembrane region" description="Helical" evidence="1">
    <location>
        <begin position="156"/>
        <end position="175"/>
    </location>
</feature>
<evidence type="ECO:0000256" key="1">
    <source>
        <dbReference type="SAM" id="Phobius"/>
    </source>
</evidence>
<keyword evidence="1" id="KW-0812">Transmembrane</keyword>
<proteinExistence type="predicted"/>
<keyword evidence="1" id="KW-1133">Transmembrane helix</keyword>
<dbReference type="GeneID" id="113050276"/>
<protein>
    <submittedName>
        <fullName evidence="3">Uncharacterized protein LOC113050276</fullName>
    </submittedName>
</protein>
<reference evidence="3" key="1">
    <citation type="submission" date="2025-08" db="UniProtKB">
        <authorList>
            <consortium name="RefSeq"/>
        </authorList>
    </citation>
    <scope>IDENTIFICATION</scope>
    <source>
        <strain evidence="3">Wakin</strain>
        <tissue evidence="3">Muscle</tissue>
    </source>
</reference>
<evidence type="ECO:0000313" key="2">
    <source>
        <dbReference type="Proteomes" id="UP000515129"/>
    </source>
</evidence>
<dbReference type="AlphaFoldDB" id="A0A6P6KAF5"/>